<name>A0ABY8THE8_TETOB</name>
<dbReference type="InterPro" id="IPR044862">
    <property type="entry name" value="Pro_4_hyd_alph_FE2OG_OXY"/>
</dbReference>
<keyword evidence="10" id="KW-1185">Reference proteome</keyword>
<reference evidence="9 10" key="1">
    <citation type="submission" date="2023-05" db="EMBL/GenBank/DDBJ databases">
        <title>A 100% complete, gapless, phased diploid assembly of the Scenedesmus obliquus UTEX 3031 genome.</title>
        <authorList>
            <person name="Biondi T.C."/>
            <person name="Hanschen E.R."/>
            <person name="Kwon T."/>
            <person name="Eng W."/>
            <person name="Kruse C.P.S."/>
            <person name="Koehler S.I."/>
            <person name="Kunde Y."/>
            <person name="Gleasner C.D."/>
            <person name="You Mak K.T."/>
            <person name="Polle J."/>
            <person name="Hovde B.T."/>
            <person name="Starkenburg S.R."/>
        </authorList>
    </citation>
    <scope>NUCLEOTIDE SEQUENCE [LARGE SCALE GENOMIC DNA]</scope>
    <source>
        <strain evidence="9 10">DOE0152z</strain>
    </source>
</reference>
<dbReference type="PANTHER" id="PTHR10869">
    <property type="entry name" value="PROLYL 4-HYDROXYLASE ALPHA SUBUNIT"/>
    <property type="match status" value="1"/>
</dbReference>
<dbReference type="Gene3D" id="2.60.120.620">
    <property type="entry name" value="q2cbj1_9rhob like domain"/>
    <property type="match status" value="1"/>
</dbReference>
<keyword evidence="5" id="KW-0560">Oxidoreductase</keyword>
<evidence type="ECO:0000256" key="7">
    <source>
        <dbReference type="ARBA" id="ARBA00049169"/>
    </source>
</evidence>
<keyword evidence="3" id="KW-0479">Metal-binding</keyword>
<protein>
    <recommendedName>
        <fullName evidence="8">Fe2OG dioxygenase domain-containing protein</fullName>
    </recommendedName>
</protein>
<dbReference type="PROSITE" id="PS51471">
    <property type="entry name" value="FE2OG_OXY"/>
    <property type="match status" value="1"/>
</dbReference>
<dbReference type="InterPro" id="IPR005123">
    <property type="entry name" value="Oxoglu/Fe-dep_dioxygenase_dom"/>
</dbReference>
<keyword evidence="4" id="KW-0223">Dioxygenase</keyword>
<keyword evidence="6" id="KW-0408">Iron</keyword>
<dbReference type="SMART" id="SM00702">
    <property type="entry name" value="P4Hc"/>
    <property type="match status" value="1"/>
</dbReference>
<feature type="domain" description="Fe2OG dioxygenase" evidence="8">
    <location>
        <begin position="87"/>
        <end position="209"/>
    </location>
</feature>
<sequence>MVLLHEDARIFLYPNFLTEEECDHIIALAEPQLRRSEVVAADQSGAIGSALSDIRTSAGMFFERGQDQVVRAIEERIARWTLLPVGNGEGLQVLKYSGGQKYDGHYDFFFDDVNTRNGGNRVATVLMYLQDVEEGGETTFPLLPAPGGLNPPEFSNCARSVLAVKPKKGTALLFHSMTPSGKLEERSLHEACPPLHSSVKYSMSKWIHAGAFSTTPEPYAQPAAAAPVPGVLLEVQAQMLQQRVQQRKLLDDAVVQARLIELHERMTQE</sequence>
<evidence type="ECO:0000256" key="5">
    <source>
        <dbReference type="ARBA" id="ARBA00023002"/>
    </source>
</evidence>
<dbReference type="InterPro" id="IPR006620">
    <property type="entry name" value="Pro_4_hyd_alph"/>
</dbReference>
<evidence type="ECO:0000313" key="9">
    <source>
        <dbReference type="EMBL" id="WIA08415.1"/>
    </source>
</evidence>
<evidence type="ECO:0000313" key="10">
    <source>
        <dbReference type="Proteomes" id="UP001244341"/>
    </source>
</evidence>
<comment type="subcellular location">
    <subcellularLocation>
        <location evidence="2">Endoplasmic reticulum membrane</location>
        <topology evidence="2">Single-pass type II membrane protein</topology>
    </subcellularLocation>
</comment>
<evidence type="ECO:0000256" key="3">
    <source>
        <dbReference type="ARBA" id="ARBA00022723"/>
    </source>
</evidence>
<proteinExistence type="predicted"/>
<dbReference type="EMBL" id="CP126208">
    <property type="protein sequence ID" value="WIA08415.1"/>
    <property type="molecule type" value="Genomic_DNA"/>
</dbReference>
<evidence type="ECO:0000256" key="6">
    <source>
        <dbReference type="ARBA" id="ARBA00023004"/>
    </source>
</evidence>
<evidence type="ECO:0000256" key="4">
    <source>
        <dbReference type="ARBA" id="ARBA00022964"/>
    </source>
</evidence>
<accession>A0ABY8THE8</accession>
<evidence type="ECO:0000256" key="2">
    <source>
        <dbReference type="ARBA" id="ARBA00004648"/>
    </source>
</evidence>
<evidence type="ECO:0000256" key="1">
    <source>
        <dbReference type="ARBA" id="ARBA00001961"/>
    </source>
</evidence>
<dbReference type="InterPro" id="IPR045054">
    <property type="entry name" value="P4HA-like"/>
</dbReference>
<evidence type="ECO:0000259" key="8">
    <source>
        <dbReference type="PROSITE" id="PS51471"/>
    </source>
</evidence>
<dbReference type="Pfam" id="PF13640">
    <property type="entry name" value="2OG-FeII_Oxy_3"/>
    <property type="match status" value="1"/>
</dbReference>
<gene>
    <name evidence="9" type="ORF">OEZ85_007853</name>
</gene>
<dbReference type="PANTHER" id="PTHR10869:SF238">
    <property type="entry name" value="PROLYL 4-HYDROXYLASE 6-RELATED"/>
    <property type="match status" value="1"/>
</dbReference>
<comment type="cofactor">
    <cofactor evidence="1">
        <name>L-ascorbate</name>
        <dbReference type="ChEBI" id="CHEBI:38290"/>
    </cofactor>
</comment>
<dbReference type="Proteomes" id="UP001244341">
    <property type="component" value="Chromosome 1b"/>
</dbReference>
<comment type="catalytic activity">
    <reaction evidence="7">
        <text>L-prolyl-[collagen] + 2-oxoglutarate + O2 = trans-4-hydroxy-L-prolyl-[collagen] + succinate + CO2</text>
        <dbReference type="Rhea" id="RHEA:18945"/>
        <dbReference type="Rhea" id="RHEA-COMP:11676"/>
        <dbReference type="Rhea" id="RHEA-COMP:11680"/>
        <dbReference type="ChEBI" id="CHEBI:15379"/>
        <dbReference type="ChEBI" id="CHEBI:16526"/>
        <dbReference type="ChEBI" id="CHEBI:16810"/>
        <dbReference type="ChEBI" id="CHEBI:30031"/>
        <dbReference type="ChEBI" id="CHEBI:50342"/>
        <dbReference type="ChEBI" id="CHEBI:61965"/>
        <dbReference type="EC" id="1.14.11.2"/>
    </reaction>
</comment>
<organism evidence="9 10">
    <name type="scientific">Tetradesmus obliquus</name>
    <name type="common">Green alga</name>
    <name type="synonym">Acutodesmus obliquus</name>
    <dbReference type="NCBI Taxonomy" id="3088"/>
    <lineage>
        <taxon>Eukaryota</taxon>
        <taxon>Viridiplantae</taxon>
        <taxon>Chlorophyta</taxon>
        <taxon>core chlorophytes</taxon>
        <taxon>Chlorophyceae</taxon>
        <taxon>CS clade</taxon>
        <taxon>Sphaeropleales</taxon>
        <taxon>Scenedesmaceae</taxon>
        <taxon>Tetradesmus</taxon>
    </lineage>
</organism>